<organism evidence="1 2">
    <name type="scientific">Deinococcus cellulosilyticus (strain DSM 18568 / NBRC 106333 / KACC 11606 / 5516J-15)</name>
    <dbReference type="NCBI Taxonomy" id="1223518"/>
    <lineage>
        <taxon>Bacteria</taxon>
        <taxon>Thermotogati</taxon>
        <taxon>Deinococcota</taxon>
        <taxon>Deinococci</taxon>
        <taxon>Deinococcales</taxon>
        <taxon>Deinococcaceae</taxon>
        <taxon>Deinococcus</taxon>
    </lineage>
</organism>
<protein>
    <submittedName>
        <fullName evidence="1">Uncharacterized protein</fullName>
    </submittedName>
</protein>
<evidence type="ECO:0000313" key="1">
    <source>
        <dbReference type="EMBL" id="GEM49133.1"/>
    </source>
</evidence>
<reference evidence="1 2" key="1">
    <citation type="submission" date="2019-07" db="EMBL/GenBank/DDBJ databases">
        <title>Whole genome shotgun sequence of Deinococcus cellulosilyticus NBRC 106333.</title>
        <authorList>
            <person name="Hosoyama A."/>
            <person name="Uohara A."/>
            <person name="Ohji S."/>
            <person name="Ichikawa N."/>
        </authorList>
    </citation>
    <scope>NUCLEOTIDE SEQUENCE [LARGE SCALE GENOMIC DNA]</scope>
    <source>
        <strain evidence="1 2">NBRC 106333</strain>
    </source>
</reference>
<evidence type="ECO:0000313" key="2">
    <source>
        <dbReference type="Proteomes" id="UP000321306"/>
    </source>
</evidence>
<dbReference type="AlphaFoldDB" id="A0A511N8G5"/>
<accession>A0A511N8G5</accession>
<gene>
    <name evidence="1" type="ORF">DC3_47680</name>
</gene>
<dbReference type="RefSeq" id="WP_146889103.1">
    <property type="nucleotide sequence ID" value="NZ_BJXB01000028.1"/>
</dbReference>
<keyword evidence="2" id="KW-1185">Reference proteome</keyword>
<proteinExistence type="predicted"/>
<dbReference type="EMBL" id="BJXB01000028">
    <property type="protein sequence ID" value="GEM49133.1"/>
    <property type="molecule type" value="Genomic_DNA"/>
</dbReference>
<name>A0A511N8G5_DEIC1</name>
<dbReference type="OrthoDB" id="9982884at2"/>
<dbReference type="Proteomes" id="UP000321306">
    <property type="component" value="Unassembled WGS sequence"/>
</dbReference>
<sequence>MSCRAYFIYILDGSRYVEAPRYGGLDVPGHLARGAEWHFARMMRLMESQEARSLMHSLEEGNPSHWRSFYGGYVVDFDHQTVTICSITGDIEEKLEDTWVVQFEKQAFLRSNLNVVLSPYWKGWQLRWTSLGDFNALLSGHTEGLDFQPLECDDAADQNHPGVTLLALQKHYQRFLIRTRSVPLDPDRWEPQVDL</sequence>
<comment type="caution">
    <text evidence="1">The sequence shown here is derived from an EMBL/GenBank/DDBJ whole genome shotgun (WGS) entry which is preliminary data.</text>
</comment>